<dbReference type="GO" id="GO:0003964">
    <property type="term" value="F:RNA-directed DNA polymerase activity"/>
    <property type="evidence" value="ECO:0007669"/>
    <property type="project" value="UniProtKB-KW"/>
</dbReference>
<feature type="domain" description="Reverse transcriptase" evidence="3">
    <location>
        <begin position="117"/>
        <end position="367"/>
    </location>
</feature>
<accession>A0A838B942</accession>
<keyword evidence="4" id="KW-0808">Transferase</keyword>
<dbReference type="PANTHER" id="PTHR34047">
    <property type="entry name" value="NUCLEAR INTRON MATURASE 1, MITOCHONDRIAL-RELATED"/>
    <property type="match status" value="1"/>
</dbReference>
<dbReference type="CDD" id="cd01651">
    <property type="entry name" value="RT_G2_intron"/>
    <property type="match status" value="1"/>
</dbReference>
<keyword evidence="4" id="KW-0548">Nucleotidyltransferase</keyword>
<evidence type="ECO:0000313" key="4">
    <source>
        <dbReference type="EMBL" id="MBA1142499.1"/>
    </source>
</evidence>
<feature type="region of interest" description="Disordered" evidence="2">
    <location>
        <begin position="1"/>
        <end position="55"/>
    </location>
</feature>
<comment type="similarity">
    <text evidence="1">Belongs to the bacterial reverse transcriptase family.</text>
</comment>
<keyword evidence="4" id="KW-0695">RNA-directed DNA polymerase</keyword>
<dbReference type="AlphaFoldDB" id="A0A838B942"/>
<dbReference type="SUPFAM" id="SSF56672">
    <property type="entry name" value="DNA/RNA polymerases"/>
    <property type="match status" value="1"/>
</dbReference>
<evidence type="ECO:0000313" key="5">
    <source>
        <dbReference type="Proteomes" id="UP000558284"/>
    </source>
</evidence>
<dbReference type="Pfam" id="PF00078">
    <property type="entry name" value="RVT_1"/>
    <property type="match status" value="1"/>
</dbReference>
<sequence length="491" mass="56599">MNGQEKSDSGIVAVKPTNKAGQPAAELGEPRPETKGNAEQQRMHRTQSRARMSQSLDRVRQAARLRKKERFTALFHHINVDTLRTAFYALKRKAAPGVDGMTWQDYEADLEPRLRDLHRRVQRGAYRPQPSRRTFIPKADGKQRPLAIAALEDKIVQGATVMVLNAIYEGDFCGFSYGFRPGRGPHDALDALCVAIDKRKVNWILDADIQNFFGSVSQNWLVRFLEHRIGDKRIIRLIQKWLKAGILEDGIVTVDDRGTGQGSVISPLLANIYLHYVLDLWAQRWRQREATGDMIIVRYADDVIVGFEHEGDARRFLDAMRARLEEFALSLHPDKTRLIEFGRLAAVDRKQRGLSKPETFAFLGFTFICGKSRRGRFQLQRKTRGDRMRAKLKDIKAELRRRMHWSIPKQGKWLSQTVGGHFAYFAVPTNIRALTAFRYRVIDLWRRTLQRRSQKDGATWERIAQLANDYLPKACNLHPWPSVRFAVKHPR</sequence>
<dbReference type="InterPro" id="IPR043502">
    <property type="entry name" value="DNA/RNA_pol_sf"/>
</dbReference>
<gene>
    <name evidence="4" type="primary">ltrA</name>
    <name evidence="4" type="ORF">H0241_19955</name>
</gene>
<dbReference type="Proteomes" id="UP000558284">
    <property type="component" value="Unassembled WGS sequence"/>
</dbReference>
<dbReference type="InterPro" id="IPR030931">
    <property type="entry name" value="Group_II_RT_mat"/>
</dbReference>
<dbReference type="EC" id="2.7.7.49" evidence="4"/>
<dbReference type="InterPro" id="IPR000477">
    <property type="entry name" value="RT_dom"/>
</dbReference>
<keyword evidence="5" id="KW-1185">Reference proteome</keyword>
<dbReference type="RefSeq" id="WP_181059334.1">
    <property type="nucleotide sequence ID" value="NZ_JACDTY010000009.1"/>
</dbReference>
<organism evidence="4 5">
    <name type="scientific">Mesorhizobium neociceri</name>
    <dbReference type="NCBI Taxonomy" id="1307853"/>
    <lineage>
        <taxon>Bacteria</taxon>
        <taxon>Pseudomonadati</taxon>
        <taxon>Pseudomonadota</taxon>
        <taxon>Alphaproteobacteria</taxon>
        <taxon>Hyphomicrobiales</taxon>
        <taxon>Phyllobacteriaceae</taxon>
        <taxon>Mesorhizobium</taxon>
    </lineage>
</organism>
<comment type="caution">
    <text evidence="4">The sequence shown here is derived from an EMBL/GenBank/DDBJ whole genome shotgun (WGS) entry which is preliminary data.</text>
</comment>
<name>A0A838B942_9HYPH</name>
<dbReference type="InterPro" id="IPR051083">
    <property type="entry name" value="GrpII_Intron_Splice-Mob/Def"/>
</dbReference>
<dbReference type="PROSITE" id="PS50878">
    <property type="entry name" value="RT_POL"/>
    <property type="match status" value="1"/>
</dbReference>
<evidence type="ECO:0000259" key="3">
    <source>
        <dbReference type="PROSITE" id="PS50878"/>
    </source>
</evidence>
<dbReference type="NCBIfam" id="TIGR04416">
    <property type="entry name" value="group_II_RT_mat"/>
    <property type="match status" value="1"/>
</dbReference>
<dbReference type="EMBL" id="JACDTY010000009">
    <property type="protein sequence ID" value="MBA1142499.1"/>
    <property type="molecule type" value="Genomic_DNA"/>
</dbReference>
<protein>
    <submittedName>
        <fullName evidence="4">Group II intron reverse transcriptase/maturase</fullName>
        <ecNumber evidence="4">2.7.7.49</ecNumber>
    </submittedName>
</protein>
<evidence type="ECO:0000256" key="1">
    <source>
        <dbReference type="ARBA" id="ARBA00034120"/>
    </source>
</evidence>
<dbReference type="PANTHER" id="PTHR34047:SF8">
    <property type="entry name" value="PROTEIN YKFC"/>
    <property type="match status" value="1"/>
</dbReference>
<proteinExistence type="inferred from homology"/>
<reference evidence="4 5" key="1">
    <citation type="submission" date="2020-07" db="EMBL/GenBank/DDBJ databases">
        <title>Definition of the novel symbiovar canariense within Mesorhizobium novociceri, a new species of genus Mesorhizobium nodulating Cicer canariense in the Caldera de Taburiente National Park (La Palma, Canary Islands).</title>
        <authorList>
            <person name="Leon-Barrios M."/>
            <person name="Perez-Yepez J."/>
            <person name="Flores-Felix J.D."/>
            <person name="Ramirez-Baena M.H."/>
            <person name="Pulido-Suarez L."/>
            <person name="Igual J.M."/>
            <person name="Velazquez E."/>
            <person name="Peix A."/>
        </authorList>
    </citation>
    <scope>NUCLEOTIDE SEQUENCE [LARGE SCALE GENOMIC DNA]</scope>
    <source>
        <strain evidence="4 5">CCANP35</strain>
    </source>
</reference>
<evidence type="ECO:0000256" key="2">
    <source>
        <dbReference type="SAM" id="MobiDB-lite"/>
    </source>
</evidence>